<evidence type="ECO:0000256" key="7">
    <source>
        <dbReference type="ARBA" id="ARBA00022898"/>
    </source>
</evidence>
<reference evidence="11 12" key="1">
    <citation type="submission" date="2018-06" db="EMBL/GenBank/DDBJ databases">
        <authorList>
            <consortium name="Pathogen Informatics"/>
            <person name="Doyle S."/>
        </authorList>
    </citation>
    <scope>NUCLEOTIDE SEQUENCE [LARGE SCALE GENOMIC DNA]</scope>
    <source>
        <strain evidence="11 12">NCTC7915</strain>
    </source>
</reference>
<dbReference type="PROSITE" id="PS00096">
    <property type="entry name" value="SHMT"/>
    <property type="match status" value="1"/>
</dbReference>
<proteinExistence type="inferred from homology"/>
<keyword evidence="3 8" id="KW-0963">Cytoplasm</keyword>
<dbReference type="Gene3D" id="3.40.640.10">
    <property type="entry name" value="Type I PLP-dependent aspartate aminotransferase-like (Major domain)"/>
    <property type="match status" value="1"/>
</dbReference>
<protein>
    <recommendedName>
        <fullName evidence="8">Serine hydroxymethyltransferase</fullName>
        <shortName evidence="8">SHMT</shortName>
        <shortName evidence="8">Serine methylase</shortName>
        <ecNumber evidence="8">2.1.2.1</ecNumber>
    </recommendedName>
</protein>
<evidence type="ECO:0000256" key="6">
    <source>
        <dbReference type="ARBA" id="ARBA00022679"/>
    </source>
</evidence>
<dbReference type="InterPro" id="IPR015424">
    <property type="entry name" value="PyrdxlP-dep_Trfase"/>
</dbReference>
<dbReference type="RefSeq" id="WP_115029475.1">
    <property type="nucleotide sequence ID" value="NZ_UFYA01000001.1"/>
</dbReference>
<dbReference type="CDD" id="cd00378">
    <property type="entry name" value="SHMT"/>
    <property type="match status" value="1"/>
</dbReference>
<evidence type="ECO:0000313" key="12">
    <source>
        <dbReference type="Proteomes" id="UP000254118"/>
    </source>
</evidence>
<dbReference type="PANTHER" id="PTHR11680:SF35">
    <property type="entry name" value="SERINE HYDROXYMETHYLTRANSFERASE 1"/>
    <property type="match status" value="1"/>
</dbReference>
<comment type="subunit">
    <text evidence="8">Homodimer.</text>
</comment>
<comment type="subcellular location">
    <subcellularLocation>
        <location evidence="8">Cytoplasm</location>
    </subcellularLocation>
</comment>
<dbReference type="GO" id="GO:0019264">
    <property type="term" value="P:glycine biosynthetic process from serine"/>
    <property type="evidence" value="ECO:0007669"/>
    <property type="project" value="UniProtKB-UniRule"/>
</dbReference>
<evidence type="ECO:0000256" key="1">
    <source>
        <dbReference type="ARBA" id="ARBA00001933"/>
    </source>
</evidence>
<comment type="pathway">
    <text evidence="8">One-carbon metabolism; tetrahydrofolate interconversion.</text>
</comment>
<dbReference type="InterPro" id="IPR015422">
    <property type="entry name" value="PyrdxlP-dep_Trfase_small"/>
</dbReference>
<dbReference type="PANTHER" id="PTHR11680">
    <property type="entry name" value="SERINE HYDROXYMETHYLTRANSFERASE"/>
    <property type="match status" value="1"/>
</dbReference>
<evidence type="ECO:0000256" key="2">
    <source>
        <dbReference type="ARBA" id="ARBA00006376"/>
    </source>
</evidence>
<dbReference type="GO" id="GO:0030170">
    <property type="term" value="F:pyridoxal phosphate binding"/>
    <property type="evidence" value="ECO:0007669"/>
    <property type="project" value="UniProtKB-UniRule"/>
</dbReference>
<dbReference type="FunFam" id="3.40.640.10:FF:000060">
    <property type="entry name" value="Serine hydroxymethyltransferase"/>
    <property type="match status" value="1"/>
</dbReference>
<dbReference type="FunFam" id="3.40.640.10:FF:000065">
    <property type="entry name" value="Serine hydroxymethyltransferase"/>
    <property type="match status" value="1"/>
</dbReference>
<keyword evidence="4 8" id="KW-0554">One-carbon metabolism</keyword>
<dbReference type="GO" id="GO:0004372">
    <property type="term" value="F:glycine hydroxymethyltransferase activity"/>
    <property type="evidence" value="ECO:0007669"/>
    <property type="project" value="UniProtKB-UniRule"/>
</dbReference>
<dbReference type="AlphaFoldDB" id="A0AA46GZQ8"/>
<dbReference type="EMBL" id="UFYA01000001">
    <property type="protein sequence ID" value="STD05244.1"/>
    <property type="molecule type" value="Genomic_DNA"/>
</dbReference>
<feature type="site" description="Plays an important role in substrate specificity" evidence="8">
    <location>
        <position position="275"/>
    </location>
</feature>
<dbReference type="GO" id="GO:0005829">
    <property type="term" value="C:cytosol"/>
    <property type="evidence" value="ECO:0007669"/>
    <property type="project" value="TreeGrafter"/>
</dbReference>
<dbReference type="Proteomes" id="UP000254118">
    <property type="component" value="Unassembled WGS sequence"/>
</dbReference>
<dbReference type="NCBIfam" id="NF010094">
    <property type="entry name" value="PRK13580.1"/>
    <property type="match status" value="1"/>
</dbReference>
<evidence type="ECO:0000313" key="11">
    <source>
        <dbReference type="EMBL" id="STD05244.1"/>
    </source>
</evidence>
<accession>A0AA46GZQ8</accession>
<comment type="cofactor">
    <cofactor evidence="1 8 9">
        <name>pyridoxal 5'-phosphate</name>
        <dbReference type="ChEBI" id="CHEBI:597326"/>
    </cofactor>
</comment>
<comment type="function">
    <text evidence="8">Catalyzes the reversible interconversion of serine and glycine with tetrahydrofolate (THF) serving as the one-carbon carrier. This reaction serves as the major source of one-carbon groups required for the biosynthesis of purines, thymidylate, methionine, and other important biomolecules. Also exhibits THF-independent aldolase activity toward beta-hydroxyamino acids, producing glycine and aldehydes, via a retro-aldol mechanism.</text>
</comment>
<feature type="binding site" evidence="8">
    <location>
        <position position="164"/>
    </location>
    <ligand>
        <name>(6S)-5,6,7,8-tetrahydrofolate</name>
        <dbReference type="ChEBI" id="CHEBI:57453"/>
    </ligand>
</feature>
<evidence type="ECO:0000256" key="4">
    <source>
        <dbReference type="ARBA" id="ARBA00022563"/>
    </source>
</evidence>
<dbReference type="Pfam" id="PF00464">
    <property type="entry name" value="SHMT"/>
    <property type="match status" value="2"/>
</dbReference>
<evidence type="ECO:0000256" key="5">
    <source>
        <dbReference type="ARBA" id="ARBA00022605"/>
    </source>
</evidence>
<feature type="binding site" evidence="8">
    <location>
        <begin position="168"/>
        <end position="170"/>
    </location>
    <ligand>
        <name>(6S)-5,6,7,8-tetrahydrofolate</name>
        <dbReference type="ChEBI" id="CHEBI:57453"/>
    </ligand>
</feature>
<dbReference type="HAMAP" id="MF_00051">
    <property type="entry name" value="SHMT"/>
    <property type="match status" value="1"/>
</dbReference>
<name>A0AA46GZQ8_9MICO</name>
<sequence length="481" mass="51327">MSDTDLTAQSTAFRNAISVVEGVEPRIAQAIRSELRDQRSSLKLIASENYASTASLLALGNWLSDKYAEGTIGHRFYAGCQNIDTVESVAAEHARELFGAQHAYVQPHSGIDANLVAYWAILAHRVQTPALDKAGVKSVYDLSDAQWASLRAEVGNQRLMGLALDAGGHLTHGYRPNISGKMFDQRCYSTDPQTGVLDYAQVAQQVKEFKPLILVAGYSAYPRLINMAKMKEIADSVGAVLMVDMAHFAGLVAGKVAIGEYDPVAYADVVTTTTHKSLRGPRGGLVLCTDEFKDAVDKGCPMVLGGPLSNMMAGKAVALAEARKPEFQTYARNIVDNAVALAEGLKKRGAKLVSDGTENHIVLLDVGSYGITGRQAEGALLESGIVTNRNSIPNDPNGAWFTTGIRFGTPALTSRGLGVAEMDTIAEMVDTALKATKPGTTSKGAPSKAQYVMQESVAARVHAQADELLAPFPLYPEVDLG</sequence>
<dbReference type="InterPro" id="IPR039429">
    <property type="entry name" value="SHMT-like_dom"/>
</dbReference>
<keyword evidence="7 8" id="KW-0663">Pyridoxal phosphate</keyword>
<comment type="caution">
    <text evidence="11">The sequence shown here is derived from an EMBL/GenBank/DDBJ whole genome shotgun (WGS) entry which is preliminary data.</text>
</comment>
<dbReference type="GO" id="GO:0035999">
    <property type="term" value="P:tetrahydrofolate interconversion"/>
    <property type="evidence" value="ECO:0007669"/>
    <property type="project" value="UniProtKB-UniRule"/>
</dbReference>
<dbReference type="PIRSF" id="PIRSF000412">
    <property type="entry name" value="SHMT"/>
    <property type="match status" value="1"/>
</dbReference>
<evidence type="ECO:0000259" key="10">
    <source>
        <dbReference type="Pfam" id="PF00464"/>
    </source>
</evidence>
<evidence type="ECO:0000256" key="9">
    <source>
        <dbReference type="PIRSR" id="PIRSR000412-50"/>
    </source>
</evidence>
<feature type="modified residue" description="N6-(pyridoxal phosphate)lysine" evidence="8 9">
    <location>
        <position position="276"/>
    </location>
</feature>
<keyword evidence="6 8" id="KW-0808">Transferase</keyword>
<evidence type="ECO:0000256" key="3">
    <source>
        <dbReference type="ARBA" id="ARBA00022490"/>
    </source>
</evidence>
<feature type="domain" description="Serine hydroxymethyltransferase-like" evidence="10">
    <location>
        <begin position="156"/>
        <end position="429"/>
    </location>
</feature>
<dbReference type="InterPro" id="IPR001085">
    <property type="entry name" value="Ser_HO-MeTrfase"/>
</dbReference>
<comment type="similarity">
    <text evidence="2 8">Belongs to the SHMT family.</text>
</comment>
<dbReference type="EC" id="2.1.2.1" evidence="8"/>
<organism evidence="11 12">
    <name type="scientific">Dermatophilus congolensis</name>
    <dbReference type="NCBI Taxonomy" id="1863"/>
    <lineage>
        <taxon>Bacteria</taxon>
        <taxon>Bacillati</taxon>
        <taxon>Actinomycetota</taxon>
        <taxon>Actinomycetes</taxon>
        <taxon>Micrococcales</taxon>
        <taxon>Dermatophilaceae</taxon>
        <taxon>Dermatophilus</taxon>
    </lineage>
</organism>
<dbReference type="InterPro" id="IPR019798">
    <property type="entry name" value="Ser_HO-MeTrfase_PLP_BS"/>
</dbReference>
<dbReference type="Gene3D" id="3.90.1150.10">
    <property type="entry name" value="Aspartate Aminotransferase, domain 1"/>
    <property type="match status" value="1"/>
</dbReference>
<comment type="caution">
    <text evidence="8">Lacks conserved residue(s) required for the propagation of feature annotation.</text>
</comment>
<dbReference type="InterPro" id="IPR015421">
    <property type="entry name" value="PyrdxlP-dep_Trfase_major"/>
</dbReference>
<dbReference type="SUPFAM" id="SSF53383">
    <property type="entry name" value="PLP-dependent transferases"/>
    <property type="match status" value="1"/>
</dbReference>
<feature type="domain" description="Serine hydroxymethyltransferase-like" evidence="10">
    <location>
        <begin position="23"/>
        <end position="125"/>
    </location>
</feature>
<comment type="pathway">
    <text evidence="8">Amino-acid biosynthesis; glycine biosynthesis; glycine from L-serine: step 1/1.</text>
</comment>
<keyword evidence="5 8" id="KW-0028">Amino-acid biosynthesis</keyword>
<gene>
    <name evidence="8 11" type="primary">glyA</name>
    <name evidence="11" type="ORF">NCTC7915_00385</name>
</gene>
<evidence type="ECO:0000256" key="8">
    <source>
        <dbReference type="HAMAP-Rule" id="MF_00051"/>
    </source>
</evidence>
<comment type="catalytic activity">
    <reaction evidence="8">
        <text>(6R)-5,10-methylene-5,6,7,8-tetrahydrofolate + glycine + H2O = (6S)-5,6,7,8-tetrahydrofolate + L-serine</text>
        <dbReference type="Rhea" id="RHEA:15481"/>
        <dbReference type="ChEBI" id="CHEBI:15377"/>
        <dbReference type="ChEBI" id="CHEBI:15636"/>
        <dbReference type="ChEBI" id="CHEBI:33384"/>
        <dbReference type="ChEBI" id="CHEBI:57305"/>
        <dbReference type="ChEBI" id="CHEBI:57453"/>
        <dbReference type="EC" id="2.1.2.1"/>
    </reaction>
</comment>
<dbReference type="InterPro" id="IPR049943">
    <property type="entry name" value="Ser_HO-MeTrfase-like"/>
</dbReference>